<protein>
    <submittedName>
        <fullName evidence="1">Uncharacterized protein</fullName>
    </submittedName>
</protein>
<comment type="caution">
    <text evidence="1">The sequence shown here is derived from an EMBL/GenBank/DDBJ whole genome shotgun (WGS) entry which is preliminary data.</text>
</comment>
<evidence type="ECO:0000313" key="1">
    <source>
        <dbReference type="EMBL" id="TBN18644.1"/>
    </source>
</evidence>
<organism evidence="1 2">
    <name type="scientific">Hyunsoonleella pacifica</name>
    <dbReference type="NCBI Taxonomy" id="1080224"/>
    <lineage>
        <taxon>Bacteria</taxon>
        <taxon>Pseudomonadati</taxon>
        <taxon>Bacteroidota</taxon>
        <taxon>Flavobacteriia</taxon>
        <taxon>Flavobacteriales</taxon>
        <taxon>Flavobacteriaceae</taxon>
    </lineage>
</organism>
<gene>
    <name evidence="1" type="ORF">EYD46_00840</name>
</gene>
<evidence type="ECO:0000313" key="2">
    <source>
        <dbReference type="Proteomes" id="UP000292372"/>
    </source>
</evidence>
<accession>A0A4Q9FRJ9</accession>
<dbReference type="Proteomes" id="UP000292372">
    <property type="component" value="Unassembled WGS sequence"/>
</dbReference>
<keyword evidence="2" id="KW-1185">Reference proteome</keyword>
<name>A0A4Q9FRJ9_9FLAO</name>
<proteinExistence type="predicted"/>
<dbReference type="OrthoDB" id="9795420at2"/>
<dbReference type="AlphaFoldDB" id="A0A4Q9FRJ9"/>
<dbReference type="RefSeq" id="WP_130935162.1">
    <property type="nucleotide sequence ID" value="NZ_BMEE01000001.1"/>
</dbReference>
<reference evidence="1 2" key="1">
    <citation type="journal article" date="2015" name="Int. J. Syst. Evol. Microbiol.">
        <title>Hyunsoonleella pacifica sp. nov., isolated from seawater of South Pacific Gyre.</title>
        <authorList>
            <person name="Gao X."/>
            <person name="Zhang Z."/>
            <person name="Dai X."/>
            <person name="Zhang X.H."/>
        </authorList>
    </citation>
    <scope>NUCLEOTIDE SEQUENCE [LARGE SCALE GENOMIC DNA]</scope>
    <source>
        <strain evidence="1 2">SW033</strain>
    </source>
</reference>
<dbReference type="EMBL" id="SIRS01000001">
    <property type="protein sequence ID" value="TBN18644.1"/>
    <property type="molecule type" value="Genomic_DNA"/>
</dbReference>
<sequence length="316" mass="36802">MKAVLKLFRRAIKTLNEEQFKEGRNWWLFSNKTYANQLIYDALKSNEPCMIARYGSTEMVNIINYIGVKQNNRNIKDFITGKSLKWWWEPSVMKQLQSWSGFFPPTQKNIETFCDLMLKDTQQVDILGSWLHEERHLAEGLVNAKRIVLEDLEPFFCTNPWTKALEGKKVLVVHPFADTIQKQYKKRDLLFDNNLLPEFDLKTIKAVQSVAGAETEFKDWFEALEYMKQQIDASDYDICIIGCGAYGFPLAAHVKRSGKKAIHMAGATQLLFGIIGKRWEDYIVWPYINLFNEHWVRPGENEKPKNANVVEGACYW</sequence>